<dbReference type="InParanoid" id="A0A3N4KNT0"/>
<dbReference type="EMBL" id="ML119130">
    <property type="protein sequence ID" value="RPB12197.1"/>
    <property type="molecule type" value="Genomic_DNA"/>
</dbReference>
<keyword evidence="2" id="KW-1185">Reference proteome</keyword>
<dbReference type="AlphaFoldDB" id="A0A3N4KNT0"/>
<sequence length="119" mass="13608">MHASIMNDNVWISRRGVKCACVCVWCVCCVYHVSSYRAARKVSIISIDRPNYQPNPTLHPSLHATKVPTHPPNQQTTLCDISVVTSRTGKYIQNIDRQNTNKLNFFLITRQQKPDPKIE</sequence>
<reference evidence="1 2" key="1">
    <citation type="journal article" date="2018" name="Nat. Ecol. Evol.">
        <title>Pezizomycetes genomes reveal the molecular basis of ectomycorrhizal truffle lifestyle.</title>
        <authorList>
            <person name="Murat C."/>
            <person name="Payen T."/>
            <person name="Noel B."/>
            <person name="Kuo A."/>
            <person name="Morin E."/>
            <person name="Chen J."/>
            <person name="Kohler A."/>
            <person name="Krizsan K."/>
            <person name="Balestrini R."/>
            <person name="Da Silva C."/>
            <person name="Montanini B."/>
            <person name="Hainaut M."/>
            <person name="Levati E."/>
            <person name="Barry K.W."/>
            <person name="Belfiori B."/>
            <person name="Cichocki N."/>
            <person name="Clum A."/>
            <person name="Dockter R.B."/>
            <person name="Fauchery L."/>
            <person name="Guy J."/>
            <person name="Iotti M."/>
            <person name="Le Tacon F."/>
            <person name="Lindquist E.A."/>
            <person name="Lipzen A."/>
            <person name="Malagnac F."/>
            <person name="Mello A."/>
            <person name="Molinier V."/>
            <person name="Miyauchi S."/>
            <person name="Poulain J."/>
            <person name="Riccioni C."/>
            <person name="Rubini A."/>
            <person name="Sitrit Y."/>
            <person name="Splivallo R."/>
            <person name="Traeger S."/>
            <person name="Wang M."/>
            <person name="Zifcakova L."/>
            <person name="Wipf D."/>
            <person name="Zambonelli A."/>
            <person name="Paolocci F."/>
            <person name="Nowrousian M."/>
            <person name="Ottonello S."/>
            <person name="Baldrian P."/>
            <person name="Spatafora J.W."/>
            <person name="Henrissat B."/>
            <person name="Nagy L.G."/>
            <person name="Aury J.M."/>
            <person name="Wincker P."/>
            <person name="Grigoriev I.V."/>
            <person name="Bonfante P."/>
            <person name="Martin F.M."/>
        </authorList>
    </citation>
    <scope>NUCLEOTIDE SEQUENCE [LARGE SCALE GENOMIC DNA]</scope>
    <source>
        <strain evidence="1 2">CCBAS932</strain>
    </source>
</reference>
<evidence type="ECO:0000313" key="1">
    <source>
        <dbReference type="EMBL" id="RPB12197.1"/>
    </source>
</evidence>
<accession>A0A3N4KNT0</accession>
<gene>
    <name evidence="1" type="ORF">P167DRAFT_168489</name>
</gene>
<proteinExistence type="predicted"/>
<organism evidence="1 2">
    <name type="scientific">Morchella conica CCBAS932</name>
    <dbReference type="NCBI Taxonomy" id="1392247"/>
    <lineage>
        <taxon>Eukaryota</taxon>
        <taxon>Fungi</taxon>
        <taxon>Dikarya</taxon>
        <taxon>Ascomycota</taxon>
        <taxon>Pezizomycotina</taxon>
        <taxon>Pezizomycetes</taxon>
        <taxon>Pezizales</taxon>
        <taxon>Morchellaceae</taxon>
        <taxon>Morchella</taxon>
    </lineage>
</organism>
<dbReference type="Proteomes" id="UP000277580">
    <property type="component" value="Unassembled WGS sequence"/>
</dbReference>
<evidence type="ECO:0000313" key="2">
    <source>
        <dbReference type="Proteomes" id="UP000277580"/>
    </source>
</evidence>
<protein>
    <submittedName>
        <fullName evidence="1">Uncharacterized protein</fullName>
    </submittedName>
</protein>
<name>A0A3N4KNT0_9PEZI</name>